<dbReference type="Proteomes" id="UP001108280">
    <property type="component" value="Chromosome 1"/>
</dbReference>
<feature type="coiled-coil region" evidence="1">
    <location>
        <begin position="248"/>
        <end position="282"/>
    </location>
</feature>
<dbReference type="PANTHER" id="PTHR34523:SF1">
    <property type="entry name" value="COILED-COIL DOMAIN-CONTAINING PROTEIN 138"/>
    <property type="match status" value="1"/>
</dbReference>
<dbReference type="RefSeq" id="XP_035312624.1">
    <property type="nucleotide sequence ID" value="XM_035456733.1"/>
</dbReference>
<accession>A0A9J7EXT3</accession>
<feature type="domain" description="Coiled-coil-domain-containing protein 138 coiled-coil" evidence="3">
    <location>
        <begin position="246"/>
        <end position="283"/>
    </location>
</feature>
<dbReference type="InterPro" id="IPR048750">
    <property type="entry name" value="CCDC138_C"/>
</dbReference>
<evidence type="ECO:0000259" key="3">
    <source>
        <dbReference type="Pfam" id="PF21037"/>
    </source>
</evidence>
<dbReference type="InterPro" id="IPR048751">
    <property type="entry name" value="CCDC138_CC"/>
</dbReference>
<dbReference type="Pfam" id="PF21035">
    <property type="entry name" value="CCDC138_C"/>
    <property type="match status" value="1"/>
</dbReference>
<proteinExistence type="predicted"/>
<protein>
    <submittedName>
        <fullName evidence="5">Coiled-coil domain-containing protein 138 isoform X8</fullName>
    </submittedName>
</protein>
<dbReference type="RefSeq" id="XP_027244147.1">
    <property type="nucleotide sequence ID" value="XM_027388346.2"/>
</dbReference>
<reference evidence="4" key="2">
    <citation type="journal article" date="2020" name="Biotechnol. Bioeng.">
        <title>Chromosome-scale scaffolds for the Chinese hamster reference genome assembly to facilitate the study of the CHO epigenome.</title>
        <authorList>
            <person name="Hilliard W."/>
            <person name="MacDonald M."/>
            <person name="Lee K.H."/>
        </authorList>
    </citation>
    <scope>NUCLEOTIDE SEQUENCE [LARGE SCALE GENOMIC DNA]</scope>
    <source>
        <strain evidence="4">17A/GY</strain>
    </source>
</reference>
<keyword evidence="4" id="KW-1185">Reference proteome</keyword>
<dbReference type="GeneID" id="100761168"/>
<name>A0A9J7EXT3_CRIGR</name>
<sequence length="626" mass="72290">MERRVVKPPGQDMIVERLKSLYGLAGSCSVEQEFSNFDQTKYKRRILTSPEDLDTYCSGDRGVSSLRCYSDERKHPTTPFCSSFKHLNVNCLDDELDSFHNLKKWETEKELTEDDHRDSASKITKQSFREIEKDALPTNIASSRLHTEHHSDSVDSPLKHVIYPKSKVSNKQSLLPHQINQIYDELFHIHLKLQCETASQQKFAEELQQREWFLAEREQLLFRHETALSKIKGVEEEVLTRFQILKELHEVSEENRKMEIQAKRVQARLDNLQRKYEFMTIQRLKEDSHATHEMKSLKQEKAPVSKPVKTALSGQVYELLIVFMDWISDHHLNKVEPEEPGVDGEKPSFKPFQKSDIQEKCVKLLPLMTEQLQWMPLVNPKIHEPFLKFIYWSLRQLHPGTQHSTMTSTLRRLGEDIFKGVAIKGTQDNSSEHSVENRPKTAAFFKSSSLSLRFLSTLIVLKTVTQADYLAQAFDSLCLDLKTDEGKTLFLEYQAVPVILKHLRISSKGLLSNAIDSLLQMTVESKSLQPFLEACSNSLFFRTCSVLLRTPKLDLHILEKLSIILQKLSKIKSNKKLFEVFTIHLMLQEIQRTTHPEHAFLCINLNSTLFNLGLTKCNSLTSSTSH</sequence>
<evidence type="ECO:0000259" key="2">
    <source>
        <dbReference type="Pfam" id="PF21035"/>
    </source>
</evidence>
<dbReference type="AlphaFoldDB" id="A0A9J7EXT3"/>
<reference evidence="5" key="3">
    <citation type="submission" date="2025-08" db="UniProtKB">
        <authorList>
            <consortium name="RefSeq"/>
        </authorList>
    </citation>
    <scope>IDENTIFICATION</scope>
    <source>
        <strain evidence="5">17A/GY</strain>
        <tissue evidence="5">Liver</tissue>
    </source>
</reference>
<gene>
    <name evidence="5" type="primary">Ccdc138</name>
</gene>
<dbReference type="CTD" id="165055"/>
<dbReference type="PANTHER" id="PTHR34523">
    <property type="entry name" value="COILED-COIL DOMAIN-CONTAINING PROTEIN 138"/>
    <property type="match status" value="1"/>
</dbReference>
<organism evidence="4 5">
    <name type="scientific">Cricetulus griseus</name>
    <name type="common">Chinese hamster</name>
    <name type="synonym">Cricetulus barabensis griseus</name>
    <dbReference type="NCBI Taxonomy" id="10029"/>
    <lineage>
        <taxon>Eukaryota</taxon>
        <taxon>Metazoa</taxon>
        <taxon>Chordata</taxon>
        <taxon>Craniata</taxon>
        <taxon>Vertebrata</taxon>
        <taxon>Euteleostomi</taxon>
        <taxon>Mammalia</taxon>
        <taxon>Eutheria</taxon>
        <taxon>Euarchontoglires</taxon>
        <taxon>Glires</taxon>
        <taxon>Rodentia</taxon>
        <taxon>Myomorpha</taxon>
        <taxon>Muroidea</taxon>
        <taxon>Cricetidae</taxon>
        <taxon>Cricetinae</taxon>
        <taxon>Cricetulus</taxon>
    </lineage>
</organism>
<evidence type="ECO:0000313" key="4">
    <source>
        <dbReference type="Proteomes" id="UP001108280"/>
    </source>
</evidence>
<reference evidence="4" key="1">
    <citation type="journal article" date="2018" name="Biotechnol. Bioeng.">
        <title>A reference genome of the Chinese hamster based on a hybrid assembly strategy.</title>
        <authorList>
            <person name="Rupp O."/>
            <person name="MacDonald M.L."/>
            <person name="Li S."/>
            <person name="Dhiman H."/>
            <person name="Polson S."/>
            <person name="Griep S."/>
            <person name="Heffner K."/>
            <person name="Hernandez I."/>
            <person name="Brinkrolf K."/>
            <person name="Jadhav V."/>
            <person name="Samoudi M."/>
            <person name="Hao H."/>
            <person name="Kingham B."/>
            <person name="Goesmann A."/>
            <person name="Betenbaugh M.J."/>
            <person name="Lewis N.E."/>
            <person name="Borth N."/>
            <person name="Lee K.H."/>
        </authorList>
    </citation>
    <scope>NUCLEOTIDE SEQUENCE [LARGE SCALE GENOMIC DNA]</scope>
    <source>
        <strain evidence="4">17A/GY</strain>
    </source>
</reference>
<feature type="domain" description="Coiled-coil" evidence="2">
    <location>
        <begin position="324"/>
        <end position="612"/>
    </location>
</feature>
<dbReference type="InterPro" id="IPR038798">
    <property type="entry name" value="CCDC138"/>
</dbReference>
<dbReference type="Pfam" id="PF21037">
    <property type="entry name" value="CCDC138_cc"/>
    <property type="match status" value="1"/>
</dbReference>
<evidence type="ECO:0000256" key="1">
    <source>
        <dbReference type="SAM" id="Coils"/>
    </source>
</evidence>
<keyword evidence="1" id="KW-0175">Coiled coil</keyword>
<evidence type="ECO:0000313" key="5">
    <source>
        <dbReference type="RefSeq" id="XP_027244147.1"/>
    </source>
</evidence>